<keyword evidence="1" id="KW-0812">Transmembrane</keyword>
<evidence type="ECO:0000256" key="1">
    <source>
        <dbReference type="SAM" id="Phobius"/>
    </source>
</evidence>
<feature type="transmembrane region" description="Helical" evidence="1">
    <location>
        <begin position="173"/>
        <end position="192"/>
    </location>
</feature>
<organism evidence="2 3">
    <name type="scientific">Enterococcus raffinosus</name>
    <dbReference type="NCBI Taxonomy" id="71452"/>
    <lineage>
        <taxon>Bacteria</taxon>
        <taxon>Bacillati</taxon>
        <taxon>Bacillota</taxon>
        <taxon>Bacilli</taxon>
        <taxon>Lactobacillales</taxon>
        <taxon>Enterococcaceae</taxon>
        <taxon>Enterococcus</taxon>
    </lineage>
</organism>
<reference evidence="2" key="1">
    <citation type="submission" date="2023-03" db="EMBL/GenBank/DDBJ databases">
        <authorList>
            <person name="Shen W."/>
            <person name="Cai J."/>
        </authorList>
    </citation>
    <scope>NUCLEOTIDE SEQUENCE</scope>
    <source>
        <strain evidence="2">Y15</strain>
    </source>
</reference>
<evidence type="ECO:0000313" key="2">
    <source>
        <dbReference type="EMBL" id="MDT2542935.1"/>
    </source>
</evidence>
<comment type="caution">
    <text evidence="2">The sequence shown here is derived from an EMBL/GenBank/DDBJ whole genome shotgun (WGS) entry which is preliminary data.</text>
</comment>
<feature type="transmembrane region" description="Helical" evidence="1">
    <location>
        <begin position="20"/>
        <end position="40"/>
    </location>
</feature>
<dbReference type="AlphaFoldDB" id="A0AAW8T1C3"/>
<sequence length="219" mass="24642">MEKLNQVFTKEGMKKIWRYYKLFFLLTVLVVSVVGVVLSIPKQKKVYSTNMEIMLSINSSSDSTGESERASVINTYKDLLISKSAVSEAEAVLNKESLNSQGIFESLGLSQNSNSQLLDLEIKRDSENEGQLIGKTLNEFAERSIKKSYPDKNISVQYHFFQSEINGSFNYKLFIAAVVIGLFMGVVVLIMIDAFSSRILSSEYVESYNVKVLGKIKDK</sequence>
<dbReference type="RefSeq" id="WP_222225627.1">
    <property type="nucleotide sequence ID" value="NZ_CP081846.1"/>
</dbReference>
<accession>A0AAW8T1C3</accession>
<dbReference type="EMBL" id="JARPXL010000001">
    <property type="protein sequence ID" value="MDT2542935.1"/>
    <property type="molecule type" value="Genomic_DNA"/>
</dbReference>
<gene>
    <name evidence="2" type="ORF">P7D69_01065</name>
</gene>
<proteinExistence type="predicted"/>
<keyword evidence="1" id="KW-1133">Transmembrane helix</keyword>
<evidence type="ECO:0008006" key="4">
    <source>
        <dbReference type="Google" id="ProtNLM"/>
    </source>
</evidence>
<evidence type="ECO:0000313" key="3">
    <source>
        <dbReference type="Proteomes" id="UP001254770"/>
    </source>
</evidence>
<name>A0AAW8T1C3_9ENTE</name>
<keyword evidence="1" id="KW-0472">Membrane</keyword>
<dbReference type="Proteomes" id="UP001254770">
    <property type="component" value="Unassembled WGS sequence"/>
</dbReference>
<protein>
    <recommendedName>
        <fullName evidence="4">Capsular polysaccharide biosynthesis protein CpsC</fullName>
    </recommendedName>
</protein>